<name>A0A409Y828_9AGAR</name>
<dbReference type="STRING" id="181874.A0A409Y828"/>
<dbReference type="GO" id="GO:0016616">
    <property type="term" value="F:oxidoreductase activity, acting on the CH-OH group of donors, NAD or NADP as acceptor"/>
    <property type="evidence" value="ECO:0007669"/>
    <property type="project" value="TreeGrafter"/>
</dbReference>
<reference evidence="4 5" key="1">
    <citation type="journal article" date="2018" name="Evol. Lett.">
        <title>Horizontal gene cluster transfer increased hallucinogenic mushroom diversity.</title>
        <authorList>
            <person name="Reynolds H.T."/>
            <person name="Vijayakumar V."/>
            <person name="Gluck-Thaler E."/>
            <person name="Korotkin H.B."/>
            <person name="Matheny P.B."/>
            <person name="Slot J.C."/>
        </authorList>
    </citation>
    <scope>NUCLEOTIDE SEQUENCE [LARGE SCALE GENOMIC DNA]</scope>
    <source>
        <strain evidence="4 5">2629</strain>
    </source>
</reference>
<dbReference type="Pfam" id="PF13561">
    <property type="entry name" value="adh_short_C2"/>
    <property type="match status" value="1"/>
</dbReference>
<dbReference type="OrthoDB" id="1393670at2759"/>
<dbReference type="PROSITE" id="PS00061">
    <property type="entry name" value="ADH_SHORT"/>
    <property type="match status" value="1"/>
</dbReference>
<dbReference type="InParanoid" id="A0A409Y828"/>
<dbReference type="PANTHER" id="PTHR42760:SF122">
    <property type="entry name" value="NAD(P)-BINDING PROTEIN"/>
    <property type="match status" value="1"/>
</dbReference>
<dbReference type="InterPro" id="IPR002347">
    <property type="entry name" value="SDR_fam"/>
</dbReference>
<dbReference type="EMBL" id="NHTK01001367">
    <property type="protein sequence ID" value="PPQ99177.1"/>
    <property type="molecule type" value="Genomic_DNA"/>
</dbReference>
<organism evidence="4 5">
    <name type="scientific">Panaeolus cyanescens</name>
    <dbReference type="NCBI Taxonomy" id="181874"/>
    <lineage>
        <taxon>Eukaryota</taxon>
        <taxon>Fungi</taxon>
        <taxon>Dikarya</taxon>
        <taxon>Basidiomycota</taxon>
        <taxon>Agaricomycotina</taxon>
        <taxon>Agaricomycetes</taxon>
        <taxon>Agaricomycetidae</taxon>
        <taxon>Agaricales</taxon>
        <taxon>Agaricineae</taxon>
        <taxon>Galeropsidaceae</taxon>
        <taxon>Panaeolus</taxon>
    </lineage>
</organism>
<feature type="region of interest" description="Disordered" evidence="3">
    <location>
        <begin position="265"/>
        <end position="285"/>
    </location>
</feature>
<dbReference type="CDD" id="cd05233">
    <property type="entry name" value="SDR_c"/>
    <property type="match status" value="1"/>
</dbReference>
<dbReference type="Gene3D" id="3.40.50.720">
    <property type="entry name" value="NAD(P)-binding Rossmann-like Domain"/>
    <property type="match status" value="1"/>
</dbReference>
<dbReference type="PRINTS" id="PR00081">
    <property type="entry name" value="GDHRDH"/>
</dbReference>
<protein>
    <submittedName>
        <fullName evidence="4">Uncharacterized protein</fullName>
    </submittedName>
</protein>
<evidence type="ECO:0000313" key="5">
    <source>
        <dbReference type="Proteomes" id="UP000284842"/>
    </source>
</evidence>
<dbReference type="Proteomes" id="UP000284842">
    <property type="component" value="Unassembled WGS sequence"/>
</dbReference>
<evidence type="ECO:0000313" key="4">
    <source>
        <dbReference type="EMBL" id="PPQ99177.1"/>
    </source>
</evidence>
<dbReference type="FunFam" id="3.40.50.720:FF:000084">
    <property type="entry name" value="Short-chain dehydrogenase reductase"/>
    <property type="match status" value="1"/>
</dbReference>
<dbReference type="GO" id="GO:0006633">
    <property type="term" value="P:fatty acid biosynthetic process"/>
    <property type="evidence" value="ECO:0007669"/>
    <property type="project" value="TreeGrafter"/>
</dbReference>
<keyword evidence="5" id="KW-1185">Reference proteome</keyword>
<dbReference type="PRINTS" id="PR00080">
    <property type="entry name" value="SDRFAMILY"/>
</dbReference>
<dbReference type="GO" id="GO:0048038">
    <property type="term" value="F:quinone binding"/>
    <property type="evidence" value="ECO:0007669"/>
    <property type="project" value="TreeGrafter"/>
</dbReference>
<gene>
    <name evidence="4" type="ORF">CVT24_009268</name>
</gene>
<evidence type="ECO:0000256" key="3">
    <source>
        <dbReference type="SAM" id="MobiDB-lite"/>
    </source>
</evidence>
<comment type="similarity">
    <text evidence="1">Belongs to the short-chain dehydrogenases/reductases (SDR) family.</text>
</comment>
<dbReference type="InterPro" id="IPR020904">
    <property type="entry name" value="Sc_DH/Rdtase_CS"/>
</dbReference>
<dbReference type="AlphaFoldDB" id="A0A409Y828"/>
<evidence type="ECO:0000256" key="1">
    <source>
        <dbReference type="ARBA" id="ARBA00006484"/>
    </source>
</evidence>
<proteinExistence type="inferred from homology"/>
<dbReference type="SUPFAM" id="SSF51735">
    <property type="entry name" value="NAD(P)-binding Rossmann-fold domains"/>
    <property type="match status" value="1"/>
</dbReference>
<accession>A0A409Y828</accession>
<sequence length="285" mass="29709">MSSDTTYLYPPRPTHSLEGRVAIVTGAGSQAEGIGNGRAASILLAESGATVLCTDINLSSAQATAQMINDEFPNRGLAVKLDVTNEEECKNVVQLALDKYGRLDILVNNVGLSGPGGSAVEVDPAKWAQGLEINVTSMMLMTKYAVPAMEKNERHPISGRGSIINISSVAGLKGGVPMLLYPTSKGAIINMTRAMAAHHGPSGIRVNCVCPDESVREARRESTLLKTEGNGWDCGCAVRFLASDEARWITGHILPVDAGDTAAPNATPGGGSLSPLTLKAAAGDK</sequence>
<keyword evidence="2" id="KW-0521">NADP</keyword>
<evidence type="ECO:0000256" key="2">
    <source>
        <dbReference type="ARBA" id="ARBA00022857"/>
    </source>
</evidence>
<dbReference type="PANTHER" id="PTHR42760">
    <property type="entry name" value="SHORT-CHAIN DEHYDROGENASES/REDUCTASES FAMILY MEMBER"/>
    <property type="match status" value="1"/>
</dbReference>
<dbReference type="InterPro" id="IPR036291">
    <property type="entry name" value="NAD(P)-bd_dom_sf"/>
</dbReference>
<comment type="caution">
    <text evidence="4">The sequence shown here is derived from an EMBL/GenBank/DDBJ whole genome shotgun (WGS) entry which is preliminary data.</text>
</comment>